<dbReference type="InterPro" id="IPR029058">
    <property type="entry name" value="AB_hydrolase_fold"/>
</dbReference>
<dbReference type="PRINTS" id="PR00412">
    <property type="entry name" value="EPOXHYDRLASE"/>
</dbReference>
<name>A0ABV3TXL0_9GAMM</name>
<dbReference type="InterPro" id="IPR000073">
    <property type="entry name" value="AB_hydrolase_1"/>
</dbReference>
<dbReference type="InterPro" id="IPR000639">
    <property type="entry name" value="Epox_hydrolase-like"/>
</dbReference>
<sequence length="338" mass="36332">MTIAKRLRIVVIIACAIPTVIVAACYIAPLPTAASLTALQRAATGVSHREIQLPSGASIAYLDSDIAAPADKPVLLLLHGITSNKDIWLQLISHFDSYRVIAVDMPGHGDSRETEDFDYRVENLSQQIAVFIETLSLPPAHLVGNSLGGLVAALYSVEHPNRVKSLVLMNSAGIDAPQRSAMMQRAMDDRSYNPLVVETMDDIAPKLAAVLAHPPTLMAPIRQLMLAQELSRLEANNRLFSAVLADESNINKLELLLPRLTTPAMLLWGDSDQVFHYSSVAKAIDLAPALGAHIIEDCGHLPMLEAPAKSAAVLHGFFHTPGLVQASTEPTPEVMSAG</sequence>
<organism evidence="3 4">
    <name type="scientific">Zhongshania arctica</name>
    <dbReference type="NCBI Taxonomy" id="3238302"/>
    <lineage>
        <taxon>Bacteria</taxon>
        <taxon>Pseudomonadati</taxon>
        <taxon>Pseudomonadota</taxon>
        <taxon>Gammaproteobacteria</taxon>
        <taxon>Cellvibrionales</taxon>
        <taxon>Spongiibacteraceae</taxon>
        <taxon>Zhongshania</taxon>
    </lineage>
</organism>
<keyword evidence="3" id="KW-0378">Hydrolase</keyword>
<evidence type="ECO:0000259" key="2">
    <source>
        <dbReference type="Pfam" id="PF00561"/>
    </source>
</evidence>
<accession>A0ABV3TXL0</accession>
<dbReference type="SUPFAM" id="SSF53474">
    <property type="entry name" value="alpha/beta-Hydrolases"/>
    <property type="match status" value="1"/>
</dbReference>
<dbReference type="Pfam" id="PF00561">
    <property type="entry name" value="Abhydrolase_1"/>
    <property type="match status" value="1"/>
</dbReference>
<reference evidence="3 4" key="1">
    <citation type="journal article" date="2011" name="Int. J. Syst. Evol. Microbiol.">
        <title>Zhongshania antarctica gen. nov., sp. nov. and Zhongshania guokunii sp. nov., gammaproteobacteria respectively isolated from coastal attached (fast) ice and surface seawater of the Antarctic.</title>
        <authorList>
            <person name="Li H.J."/>
            <person name="Zhang X.Y."/>
            <person name="Chen C.X."/>
            <person name="Zhang Y.J."/>
            <person name="Gao Z.M."/>
            <person name="Yu Y."/>
            <person name="Chen X.L."/>
            <person name="Chen B."/>
            <person name="Zhang Y.Z."/>
        </authorList>
    </citation>
    <scope>NUCLEOTIDE SEQUENCE [LARGE SCALE GENOMIC DNA]</scope>
    <source>
        <strain evidence="3 4">R06B22</strain>
    </source>
</reference>
<dbReference type="PANTHER" id="PTHR46438">
    <property type="entry name" value="ALPHA/BETA-HYDROLASES SUPERFAMILY PROTEIN"/>
    <property type="match status" value="1"/>
</dbReference>
<dbReference type="RefSeq" id="WP_368376447.1">
    <property type="nucleotide sequence ID" value="NZ_JBFRYB010000001.1"/>
</dbReference>
<keyword evidence="1" id="KW-0472">Membrane</keyword>
<evidence type="ECO:0000313" key="4">
    <source>
        <dbReference type="Proteomes" id="UP001557484"/>
    </source>
</evidence>
<dbReference type="PRINTS" id="PR00111">
    <property type="entry name" value="ABHYDROLASE"/>
</dbReference>
<dbReference type="Gene3D" id="3.40.50.1820">
    <property type="entry name" value="alpha/beta hydrolase"/>
    <property type="match status" value="1"/>
</dbReference>
<evidence type="ECO:0000313" key="3">
    <source>
        <dbReference type="EMBL" id="MEX1666367.1"/>
    </source>
</evidence>
<keyword evidence="4" id="KW-1185">Reference proteome</keyword>
<dbReference type="GO" id="GO:0016787">
    <property type="term" value="F:hydrolase activity"/>
    <property type="evidence" value="ECO:0007669"/>
    <property type="project" value="UniProtKB-KW"/>
</dbReference>
<dbReference type="EMBL" id="JBFRYB010000001">
    <property type="protein sequence ID" value="MEX1666367.1"/>
    <property type="molecule type" value="Genomic_DNA"/>
</dbReference>
<proteinExistence type="predicted"/>
<keyword evidence="1" id="KW-1133">Transmembrane helix</keyword>
<gene>
    <name evidence="3" type="ORF">AB4875_12815</name>
</gene>
<feature type="transmembrane region" description="Helical" evidence="1">
    <location>
        <begin position="7"/>
        <end position="29"/>
    </location>
</feature>
<dbReference type="PANTHER" id="PTHR46438:SF11">
    <property type="entry name" value="LIPASE-RELATED"/>
    <property type="match status" value="1"/>
</dbReference>
<dbReference type="Proteomes" id="UP001557484">
    <property type="component" value="Unassembled WGS sequence"/>
</dbReference>
<keyword evidence="1" id="KW-0812">Transmembrane</keyword>
<feature type="domain" description="AB hydrolase-1" evidence="2">
    <location>
        <begin position="73"/>
        <end position="307"/>
    </location>
</feature>
<evidence type="ECO:0000256" key="1">
    <source>
        <dbReference type="SAM" id="Phobius"/>
    </source>
</evidence>
<dbReference type="PROSITE" id="PS51257">
    <property type="entry name" value="PROKAR_LIPOPROTEIN"/>
    <property type="match status" value="1"/>
</dbReference>
<comment type="caution">
    <text evidence="3">The sequence shown here is derived from an EMBL/GenBank/DDBJ whole genome shotgun (WGS) entry which is preliminary data.</text>
</comment>
<protein>
    <submittedName>
        <fullName evidence="3">Alpha/beta fold hydrolase</fullName>
    </submittedName>
</protein>